<evidence type="ECO:0000313" key="4">
    <source>
        <dbReference type="Proteomes" id="UP000267606"/>
    </source>
</evidence>
<proteinExistence type="inferred from homology"/>
<keyword evidence="4" id="KW-1185">Reference proteome</keyword>
<dbReference type="Proteomes" id="UP000267606">
    <property type="component" value="Unassembled WGS sequence"/>
</dbReference>
<dbReference type="EMBL" id="UZAJ01012713">
    <property type="protein sequence ID" value="VDO64547.1"/>
    <property type="molecule type" value="Genomic_DNA"/>
</dbReference>
<dbReference type="AlphaFoldDB" id="A0A3P7XWH0"/>
<reference evidence="3 4" key="1">
    <citation type="submission" date="2018-11" db="EMBL/GenBank/DDBJ databases">
        <authorList>
            <consortium name="Pathogen Informatics"/>
        </authorList>
    </citation>
    <scope>NUCLEOTIDE SEQUENCE [LARGE SCALE GENOMIC DNA]</scope>
</reference>
<evidence type="ECO:0000313" key="3">
    <source>
        <dbReference type="EMBL" id="VDO64547.1"/>
    </source>
</evidence>
<keyword evidence="2" id="KW-0809">Transit peptide</keyword>
<dbReference type="InterPro" id="IPR038538">
    <property type="entry name" value="MTERF_sf"/>
</dbReference>
<dbReference type="Pfam" id="PF02536">
    <property type="entry name" value="mTERF"/>
    <property type="match status" value="1"/>
</dbReference>
<accession>A0A3P7XWH0</accession>
<dbReference type="GO" id="GO:0003676">
    <property type="term" value="F:nucleic acid binding"/>
    <property type="evidence" value="ECO:0007669"/>
    <property type="project" value="InterPro"/>
</dbReference>
<organism evidence="3 4">
    <name type="scientific">Onchocerca flexuosa</name>
    <dbReference type="NCBI Taxonomy" id="387005"/>
    <lineage>
        <taxon>Eukaryota</taxon>
        <taxon>Metazoa</taxon>
        <taxon>Ecdysozoa</taxon>
        <taxon>Nematoda</taxon>
        <taxon>Chromadorea</taxon>
        <taxon>Rhabditida</taxon>
        <taxon>Spirurina</taxon>
        <taxon>Spiruromorpha</taxon>
        <taxon>Filarioidea</taxon>
        <taxon>Onchocercidae</taxon>
        <taxon>Onchocerca</taxon>
    </lineage>
</organism>
<sequence>MFNIFESTYWLLIVLKFCYLDCQKYFSSFRIFLLVFYVRFWLNTDVKIIDARLGWIQKTFELSGDEMRQLIVTESRIIIYGVGPLERLVTMLNEELEFTKEQIKAILLEDPRVFMMESSALHATYNYLRFTMHLSNMQIAEWPLCLRFSIGAIRRRHEFLVQLHKADYDEGSPNYIPLSSLLQPSDQKFAVNVARTYLTVYNTFLKNY</sequence>
<dbReference type="InterPro" id="IPR003690">
    <property type="entry name" value="MTERF"/>
</dbReference>
<evidence type="ECO:0000256" key="1">
    <source>
        <dbReference type="ARBA" id="ARBA00007692"/>
    </source>
</evidence>
<protein>
    <submittedName>
        <fullName evidence="3">Uncharacterized protein</fullName>
    </submittedName>
</protein>
<evidence type="ECO:0000256" key="2">
    <source>
        <dbReference type="ARBA" id="ARBA00022946"/>
    </source>
</evidence>
<name>A0A3P7XWH0_9BILA</name>
<dbReference type="Gene3D" id="1.25.70.10">
    <property type="entry name" value="Transcription termination factor 3, mitochondrial"/>
    <property type="match status" value="1"/>
</dbReference>
<comment type="similarity">
    <text evidence="1">Belongs to the mTERF family.</text>
</comment>
<gene>
    <name evidence="3" type="ORF">OFLC_LOCUS9933</name>
</gene>